<dbReference type="AlphaFoldDB" id="A0A1J8QE43"/>
<protein>
    <submittedName>
        <fullName evidence="2">Uncharacterized protein</fullName>
    </submittedName>
</protein>
<feature type="region of interest" description="Disordered" evidence="1">
    <location>
        <begin position="1"/>
        <end position="20"/>
    </location>
</feature>
<dbReference type="OrthoDB" id="2690484at2759"/>
<feature type="compositionally biased region" description="Basic and acidic residues" evidence="1">
    <location>
        <begin position="1"/>
        <end position="12"/>
    </location>
</feature>
<dbReference type="STRING" id="180088.A0A1J8QE43"/>
<reference evidence="2 3" key="1">
    <citation type="submission" date="2016-03" db="EMBL/GenBank/DDBJ databases">
        <title>Comparative genomics of the ectomycorrhizal sister species Rhizopogon vinicolor and Rhizopogon vesiculosus (Basidiomycota: Boletales) reveals a divergence of the mating type B locus.</title>
        <authorList>
            <person name="Mujic A.B."/>
            <person name="Kuo A."/>
            <person name="Tritt A."/>
            <person name="Lipzen A."/>
            <person name="Chen C."/>
            <person name="Johnson J."/>
            <person name="Sharma A."/>
            <person name="Barry K."/>
            <person name="Grigoriev I.V."/>
            <person name="Spatafora J.W."/>
        </authorList>
    </citation>
    <scope>NUCLEOTIDE SEQUENCE [LARGE SCALE GENOMIC DNA]</scope>
    <source>
        <strain evidence="2 3">AM-OR11-056</strain>
    </source>
</reference>
<organism evidence="2 3">
    <name type="scientific">Rhizopogon vesiculosus</name>
    <dbReference type="NCBI Taxonomy" id="180088"/>
    <lineage>
        <taxon>Eukaryota</taxon>
        <taxon>Fungi</taxon>
        <taxon>Dikarya</taxon>
        <taxon>Basidiomycota</taxon>
        <taxon>Agaricomycotina</taxon>
        <taxon>Agaricomycetes</taxon>
        <taxon>Agaricomycetidae</taxon>
        <taxon>Boletales</taxon>
        <taxon>Suillineae</taxon>
        <taxon>Rhizopogonaceae</taxon>
        <taxon>Rhizopogon</taxon>
    </lineage>
</organism>
<dbReference type="Proteomes" id="UP000183567">
    <property type="component" value="Unassembled WGS sequence"/>
</dbReference>
<evidence type="ECO:0000313" key="3">
    <source>
        <dbReference type="Proteomes" id="UP000183567"/>
    </source>
</evidence>
<evidence type="ECO:0000313" key="2">
    <source>
        <dbReference type="EMBL" id="OJA07666.1"/>
    </source>
</evidence>
<evidence type="ECO:0000256" key="1">
    <source>
        <dbReference type="SAM" id="MobiDB-lite"/>
    </source>
</evidence>
<dbReference type="EMBL" id="LVVM01006583">
    <property type="protein sequence ID" value="OJA07666.1"/>
    <property type="molecule type" value="Genomic_DNA"/>
</dbReference>
<gene>
    <name evidence="2" type="ORF">AZE42_01858</name>
</gene>
<proteinExistence type="predicted"/>
<accession>A0A1J8QE43</accession>
<comment type="caution">
    <text evidence="2">The sequence shown here is derived from an EMBL/GenBank/DDBJ whole genome shotgun (WGS) entry which is preliminary data.</text>
</comment>
<keyword evidence="3" id="KW-1185">Reference proteome</keyword>
<sequence length="89" mass="9501">MDMSDEARRVGRLDSSTGKSSAMSLGYFLTHSSAFKQECRVLCAADGDATLAAKAYDKAIELYSAGIDLDPAIDSIFARRCAATLGEMI</sequence>
<name>A0A1J8QE43_9AGAM</name>